<dbReference type="Pfam" id="PF01425">
    <property type="entry name" value="Amidase"/>
    <property type="match status" value="1"/>
</dbReference>
<gene>
    <name evidence="2" type="ORF">D5F11_019850</name>
</gene>
<evidence type="ECO:0000259" key="1">
    <source>
        <dbReference type="Pfam" id="PF01425"/>
    </source>
</evidence>
<dbReference type="SUPFAM" id="SSF75304">
    <property type="entry name" value="Amidase signature (AS) enzymes"/>
    <property type="match status" value="1"/>
</dbReference>
<accession>A0A429X3T4</accession>
<reference evidence="2 3" key="1">
    <citation type="submission" date="2018-12" db="EMBL/GenBank/DDBJ databases">
        <authorList>
            <person name="Sun L."/>
            <person name="Chen Z."/>
        </authorList>
    </citation>
    <scope>NUCLEOTIDE SEQUENCE [LARGE SCALE GENOMIC DNA]</scope>
    <source>
        <strain evidence="2 3">LMG 29736</strain>
    </source>
</reference>
<dbReference type="InterPro" id="IPR036928">
    <property type="entry name" value="AS_sf"/>
</dbReference>
<evidence type="ECO:0000313" key="3">
    <source>
        <dbReference type="Proteomes" id="UP000287296"/>
    </source>
</evidence>
<dbReference type="GO" id="GO:0004040">
    <property type="term" value="F:amidase activity"/>
    <property type="evidence" value="ECO:0007669"/>
    <property type="project" value="UniProtKB-EC"/>
</dbReference>
<evidence type="ECO:0000313" key="2">
    <source>
        <dbReference type="EMBL" id="RST58039.1"/>
    </source>
</evidence>
<dbReference type="Proteomes" id="UP000287296">
    <property type="component" value="Unassembled WGS sequence"/>
</dbReference>
<dbReference type="PANTHER" id="PTHR42678:SF34">
    <property type="entry name" value="OS04G0183300 PROTEIN"/>
    <property type="match status" value="1"/>
</dbReference>
<feature type="domain" description="Amidase" evidence="1">
    <location>
        <begin position="35"/>
        <end position="469"/>
    </location>
</feature>
<protein>
    <submittedName>
        <fullName evidence="2">Amidase</fullName>
        <ecNumber evidence="2">3.5.1.4</ecNumber>
    </submittedName>
</protein>
<dbReference type="NCBIfam" id="NF005300">
    <property type="entry name" value="PRK06828.1"/>
    <property type="match status" value="1"/>
</dbReference>
<proteinExistence type="predicted"/>
<dbReference type="Gene3D" id="3.90.1300.10">
    <property type="entry name" value="Amidase signature (AS) domain"/>
    <property type="match status" value="1"/>
</dbReference>
<comment type="caution">
    <text evidence="2">The sequence shown here is derived from an EMBL/GenBank/DDBJ whole genome shotgun (WGS) entry which is preliminary data.</text>
</comment>
<dbReference type="PANTHER" id="PTHR42678">
    <property type="entry name" value="AMIDASE"/>
    <property type="match status" value="1"/>
</dbReference>
<name>A0A429X3T4_SIMTE</name>
<sequence>MDIPKFIQKDGNWLIEATIDDMQKKMAAGEVTSFELVQMYLRRIAVHDEKIHSILEINPDALHIAAALDEERKTKGTRGPLHGIPILVKDNIDTGDRMHTSAGSLALASHIASSDAFVAGGLRKAGAVLLGKTNMTEWANFMTIGMPSGYSSRGGQTLNPYGPGKLDVGGSSSGSGAAVACNFAAAAIGTETSGSILNPSLKNALVGIKPTVGLLSRRGIIPIAHSQDTPGPMARTVKDAAYLLGVMAGRDDQDPVTEAIPLSAIVDYAVELQLDDLKGVRIGVAGEPFTLRLSKHKLALMEEAKSVLKELGAELVEDIHIPSAKHVWGFDIFTYEFKVGLNAYLQETPPSNQIRSLADVIRFNETNSDSMLKYGQKLLEMSEETRGTLTEPEYHFTLGQDLLLSREEGIDHALKEHRLDAIFFGGDRGSVIAARAGYPTVIVPAGFVPNGEPFGVSFTGTAFSEALLLKIAYAFEQATHHRISPEID</sequence>
<dbReference type="InterPro" id="IPR023631">
    <property type="entry name" value="Amidase_dom"/>
</dbReference>
<keyword evidence="2" id="KW-0378">Hydrolase</keyword>
<organism evidence="2 3">
    <name type="scientific">Siminovitchia terrae</name>
    <name type="common">Bacillus terrae</name>
    <dbReference type="NCBI Taxonomy" id="1914933"/>
    <lineage>
        <taxon>Bacteria</taxon>
        <taxon>Bacillati</taxon>
        <taxon>Bacillota</taxon>
        <taxon>Bacilli</taxon>
        <taxon>Bacillales</taxon>
        <taxon>Bacillaceae</taxon>
        <taxon>Siminovitchia</taxon>
    </lineage>
</organism>
<dbReference type="OrthoDB" id="9811471at2"/>
<dbReference type="EC" id="3.5.1.4" evidence="2"/>
<dbReference type="RefSeq" id="WP_120117722.1">
    <property type="nucleotide sequence ID" value="NZ_QYTW02000025.1"/>
</dbReference>
<dbReference type="EMBL" id="QYTW02000025">
    <property type="protein sequence ID" value="RST58039.1"/>
    <property type="molecule type" value="Genomic_DNA"/>
</dbReference>
<dbReference type="AlphaFoldDB" id="A0A429X3T4"/>